<name>A0A4R6XHQ6_9GAMM</name>
<evidence type="ECO:0000259" key="3">
    <source>
        <dbReference type="PROSITE" id="PS50263"/>
    </source>
</evidence>
<sequence length="277" mass="31078">MANLGVACVQLTSTKDWMTNLSQALLLMERAMVNQPRLIVLPENVFLFDAKQMREVALSDATAKILAAVGRFAIENNVFVLIGSHPMAHDQFGNLVSDERVRQASILVGPDGKQVARYDKVHLFDVDVADKASSYRESRFIEPGEVNPVVVQIDGVSLGLTVCYDLRFPELYRCLAELGAEVVVVPSAFTFKTGEAHWHTLLQARAIENQFYIAGVDQVGWHNETRQTYGHTVAYSPWGELLDSMDESDQGSIYFKVDTEYLREVRAAMPCLKHRRL</sequence>
<evidence type="ECO:0000313" key="5">
    <source>
        <dbReference type="Proteomes" id="UP000295729"/>
    </source>
</evidence>
<dbReference type="PROSITE" id="PS01227">
    <property type="entry name" value="UPF0012"/>
    <property type="match status" value="1"/>
</dbReference>
<dbReference type="InterPro" id="IPR036526">
    <property type="entry name" value="C-N_Hydrolase_sf"/>
</dbReference>
<keyword evidence="5" id="KW-1185">Reference proteome</keyword>
<proteinExistence type="inferred from homology"/>
<gene>
    <name evidence="4" type="ORF">C8D85_0772</name>
</gene>
<dbReference type="PROSITE" id="PS50263">
    <property type="entry name" value="CN_HYDROLASE"/>
    <property type="match status" value="1"/>
</dbReference>
<comment type="caution">
    <text evidence="4">The sequence shown here is derived from an EMBL/GenBank/DDBJ whole genome shotgun (WGS) entry which is preliminary data.</text>
</comment>
<dbReference type="AlphaFoldDB" id="A0A4R6XHQ6"/>
<dbReference type="CDD" id="cd07572">
    <property type="entry name" value="nit"/>
    <property type="match status" value="1"/>
</dbReference>
<dbReference type="InterPro" id="IPR003010">
    <property type="entry name" value="C-N_Hydrolase"/>
</dbReference>
<dbReference type="PANTHER" id="PTHR23088:SF27">
    <property type="entry name" value="DEAMINATED GLUTATHIONE AMIDASE"/>
    <property type="match status" value="1"/>
</dbReference>
<dbReference type="EMBL" id="SNZA01000001">
    <property type="protein sequence ID" value="TDR15408.1"/>
    <property type="molecule type" value="Genomic_DNA"/>
</dbReference>
<evidence type="ECO:0000313" key="4">
    <source>
        <dbReference type="EMBL" id="TDR15408.1"/>
    </source>
</evidence>
<comment type="similarity">
    <text evidence="1">Belongs to the carbon-nitrogen hydrolase superfamily. NIT1/NIT2 family.</text>
</comment>
<protein>
    <submittedName>
        <fullName evidence="4">Nitrilase</fullName>
    </submittedName>
</protein>
<organism evidence="4 5">
    <name type="scientific">Marinomonas communis</name>
    <dbReference type="NCBI Taxonomy" id="28254"/>
    <lineage>
        <taxon>Bacteria</taxon>
        <taxon>Pseudomonadati</taxon>
        <taxon>Pseudomonadota</taxon>
        <taxon>Gammaproteobacteria</taxon>
        <taxon>Oceanospirillales</taxon>
        <taxon>Oceanospirillaceae</taxon>
        <taxon>Marinomonas</taxon>
    </lineage>
</organism>
<accession>A0A4R6XHQ6</accession>
<dbReference type="PANTHER" id="PTHR23088">
    <property type="entry name" value="NITRILASE-RELATED"/>
    <property type="match status" value="1"/>
</dbReference>
<dbReference type="InterPro" id="IPR001110">
    <property type="entry name" value="UPF0012_CS"/>
</dbReference>
<dbReference type="Gene3D" id="3.60.110.10">
    <property type="entry name" value="Carbon-nitrogen hydrolase"/>
    <property type="match status" value="1"/>
</dbReference>
<feature type="domain" description="CN hydrolase" evidence="3">
    <location>
        <begin position="4"/>
        <end position="259"/>
    </location>
</feature>
<evidence type="ECO:0000256" key="1">
    <source>
        <dbReference type="ARBA" id="ARBA00010613"/>
    </source>
</evidence>
<reference evidence="4 5" key="1">
    <citation type="submission" date="2019-03" db="EMBL/GenBank/DDBJ databases">
        <title>Genomic Encyclopedia of Type Strains, Phase IV (KMG-IV): sequencing the most valuable type-strain genomes for metagenomic binning, comparative biology and taxonomic classification.</title>
        <authorList>
            <person name="Goeker M."/>
        </authorList>
    </citation>
    <scope>NUCLEOTIDE SEQUENCE [LARGE SCALE GENOMIC DNA]</scope>
    <source>
        <strain evidence="4 5">DSM 5604</strain>
    </source>
</reference>
<dbReference type="GO" id="GO:0016811">
    <property type="term" value="F:hydrolase activity, acting on carbon-nitrogen (but not peptide) bonds, in linear amides"/>
    <property type="evidence" value="ECO:0007669"/>
    <property type="project" value="InterPro"/>
</dbReference>
<dbReference type="SUPFAM" id="SSF56317">
    <property type="entry name" value="Carbon-nitrogen hydrolase"/>
    <property type="match status" value="1"/>
</dbReference>
<dbReference type="OrthoDB" id="9811121at2"/>
<dbReference type="Pfam" id="PF00795">
    <property type="entry name" value="CN_hydrolase"/>
    <property type="match status" value="1"/>
</dbReference>
<dbReference type="RefSeq" id="WP_133560024.1">
    <property type="nucleotide sequence ID" value="NZ_SNZA01000001.1"/>
</dbReference>
<keyword evidence="2" id="KW-0378">Hydrolase</keyword>
<dbReference type="InterPro" id="IPR045254">
    <property type="entry name" value="Nit1/2_C-N_Hydrolase"/>
</dbReference>
<dbReference type="Proteomes" id="UP000295729">
    <property type="component" value="Unassembled WGS sequence"/>
</dbReference>
<evidence type="ECO:0000256" key="2">
    <source>
        <dbReference type="ARBA" id="ARBA00022801"/>
    </source>
</evidence>